<organism evidence="2 3">
    <name type="scientific">Kribbella karoonensis</name>
    <dbReference type="NCBI Taxonomy" id="324851"/>
    <lineage>
        <taxon>Bacteria</taxon>
        <taxon>Bacillati</taxon>
        <taxon>Actinomycetota</taxon>
        <taxon>Actinomycetes</taxon>
        <taxon>Propionibacteriales</taxon>
        <taxon>Kribbellaceae</taxon>
        <taxon>Kribbella</taxon>
    </lineage>
</organism>
<reference evidence="2 3" key="1">
    <citation type="journal article" date="2019" name="Int. J. Syst. Evol. Microbiol.">
        <title>The Global Catalogue of Microorganisms (GCM) 10K type strain sequencing project: providing services to taxonomists for standard genome sequencing and annotation.</title>
        <authorList>
            <consortium name="The Broad Institute Genomics Platform"/>
            <consortium name="The Broad Institute Genome Sequencing Center for Infectious Disease"/>
            <person name="Wu L."/>
            <person name="Ma J."/>
        </authorList>
    </citation>
    <scope>NUCLEOTIDE SEQUENCE [LARGE SCALE GENOMIC DNA]</scope>
    <source>
        <strain evidence="2 3">JCM 14304</strain>
    </source>
</reference>
<evidence type="ECO:0000313" key="3">
    <source>
        <dbReference type="Proteomes" id="UP001500190"/>
    </source>
</evidence>
<evidence type="ECO:0000256" key="1">
    <source>
        <dbReference type="SAM" id="MobiDB-lite"/>
    </source>
</evidence>
<sequence>MAEEVSPADGTEEPLEPDAILMPGEGHEGRGVNADEAYPGLESVKLRGGLRRRGGAGGRGGAAYKNEKQRGERDRDR</sequence>
<protein>
    <submittedName>
        <fullName evidence="2">Uncharacterized protein</fullName>
    </submittedName>
</protein>
<gene>
    <name evidence="2" type="ORF">GCM10009742_11680</name>
</gene>
<proteinExistence type="predicted"/>
<evidence type="ECO:0000313" key="2">
    <source>
        <dbReference type="EMBL" id="GAA1570814.1"/>
    </source>
</evidence>
<accession>A0ABN2D6A0</accession>
<keyword evidence="3" id="KW-1185">Reference proteome</keyword>
<dbReference type="RefSeq" id="WP_344188324.1">
    <property type="nucleotide sequence ID" value="NZ_BAAAND010000001.1"/>
</dbReference>
<feature type="region of interest" description="Disordered" evidence="1">
    <location>
        <begin position="1"/>
        <end position="77"/>
    </location>
</feature>
<comment type="caution">
    <text evidence="2">The sequence shown here is derived from an EMBL/GenBank/DDBJ whole genome shotgun (WGS) entry which is preliminary data.</text>
</comment>
<name>A0ABN2D6A0_9ACTN</name>
<feature type="compositionally biased region" description="Basic and acidic residues" evidence="1">
    <location>
        <begin position="65"/>
        <end position="77"/>
    </location>
</feature>
<dbReference type="EMBL" id="BAAAND010000001">
    <property type="protein sequence ID" value="GAA1570814.1"/>
    <property type="molecule type" value="Genomic_DNA"/>
</dbReference>
<dbReference type="Proteomes" id="UP001500190">
    <property type="component" value="Unassembled WGS sequence"/>
</dbReference>